<dbReference type="EMBL" id="LN890539">
    <property type="protein sequence ID" value="CUS23193.1"/>
    <property type="molecule type" value="Genomic_DNA"/>
</dbReference>
<dbReference type="OrthoDB" id="3231855at2759"/>
<evidence type="ECO:0000259" key="2">
    <source>
        <dbReference type="PROSITE" id="PS50828"/>
    </source>
</evidence>
<dbReference type="Pfam" id="PF08590">
    <property type="entry name" value="DUF1771"/>
    <property type="match status" value="1"/>
</dbReference>
<dbReference type="PANTHER" id="PTHR47417:SF1">
    <property type="entry name" value="SMR DOMAIN-CONTAINING PROTEIN YPL199C"/>
    <property type="match status" value="1"/>
</dbReference>
<dbReference type="Pfam" id="PF01713">
    <property type="entry name" value="Smr"/>
    <property type="match status" value="1"/>
</dbReference>
<organism evidence="3 4">
    <name type="scientific">Lachancea quebecensis</name>
    <dbReference type="NCBI Taxonomy" id="1654605"/>
    <lineage>
        <taxon>Eukaryota</taxon>
        <taxon>Fungi</taxon>
        <taxon>Dikarya</taxon>
        <taxon>Ascomycota</taxon>
        <taxon>Saccharomycotina</taxon>
        <taxon>Saccharomycetes</taxon>
        <taxon>Saccharomycetales</taxon>
        <taxon>Saccharomycetaceae</taxon>
        <taxon>Lachancea</taxon>
    </lineage>
</organism>
<dbReference type="InterPro" id="IPR002625">
    <property type="entry name" value="Smr_dom"/>
</dbReference>
<feature type="compositionally biased region" description="Low complexity" evidence="1">
    <location>
        <begin position="237"/>
        <end position="286"/>
    </location>
</feature>
<sequence>MFERWELSTDRPLSAKSCFGQLERLPRPQDPTAAHIMSTAAVASRGQALSQERDYNHATDPEYKRLRDLADQAYKKRQQFSQQSQNAYKNGDRSEAHTLSEQAKEQLQVAEKYNLQAAEFVFTQNNADSSSEEIDLHGLYTKEAVWILQKRIAAAVSARESVLKVIVGKGLHSANGIAKIKPAVEDLCQQANLPNYVDPKNAGVLVIELKDASVPAAWSSTDYATYAHNAPSKPQTSHQAQQHQYTGQQQPQYQQQQQPQYQQQHQQSHYQQQQQQHQQQQPQSQSGNNDLISTLLGLLCTCVRKNL</sequence>
<protein>
    <submittedName>
        <fullName evidence="3">LAQU0S08e04170g1_1</fullName>
    </submittedName>
</protein>
<evidence type="ECO:0000256" key="1">
    <source>
        <dbReference type="SAM" id="MobiDB-lite"/>
    </source>
</evidence>
<feature type="region of interest" description="Disordered" evidence="1">
    <location>
        <begin position="80"/>
        <end position="103"/>
    </location>
</feature>
<dbReference type="AlphaFoldDB" id="A0A0N7MLT6"/>
<name>A0A0N7MLT6_9SACH</name>
<dbReference type="SUPFAM" id="SSF160443">
    <property type="entry name" value="SMR domain-like"/>
    <property type="match status" value="1"/>
</dbReference>
<dbReference type="InterPro" id="IPR053020">
    <property type="entry name" value="Smr_domain_protein"/>
</dbReference>
<feature type="domain" description="Smr" evidence="2">
    <location>
        <begin position="134"/>
        <end position="210"/>
    </location>
</feature>
<dbReference type="SMART" id="SM00463">
    <property type="entry name" value="SMR"/>
    <property type="match status" value="1"/>
</dbReference>
<dbReference type="InterPro" id="IPR036063">
    <property type="entry name" value="Smr_dom_sf"/>
</dbReference>
<gene>
    <name evidence="3" type="ORF">LAQU0_S08e04170g</name>
</gene>
<evidence type="ECO:0000313" key="4">
    <source>
        <dbReference type="Proteomes" id="UP000236544"/>
    </source>
</evidence>
<proteinExistence type="predicted"/>
<dbReference type="Gene3D" id="3.30.1370.110">
    <property type="match status" value="1"/>
</dbReference>
<evidence type="ECO:0000313" key="3">
    <source>
        <dbReference type="EMBL" id="CUS23193.1"/>
    </source>
</evidence>
<dbReference type="Proteomes" id="UP000236544">
    <property type="component" value="Unassembled WGS sequence"/>
</dbReference>
<accession>A0A0N7MLT6</accession>
<reference evidence="4" key="1">
    <citation type="submission" date="2015-10" db="EMBL/GenBank/DDBJ databases">
        <authorList>
            <person name="Devillers H."/>
        </authorList>
    </citation>
    <scope>NUCLEOTIDE SEQUENCE [LARGE SCALE GENOMIC DNA]</scope>
</reference>
<dbReference type="InterPro" id="IPR013899">
    <property type="entry name" value="DUF1771"/>
</dbReference>
<keyword evidence="4" id="KW-1185">Reference proteome</keyword>
<dbReference type="PROSITE" id="PS50828">
    <property type="entry name" value="SMR"/>
    <property type="match status" value="1"/>
</dbReference>
<dbReference type="PANTHER" id="PTHR47417">
    <property type="entry name" value="SMR DOMAIN-CONTAINING PROTEIN YPL199C"/>
    <property type="match status" value="1"/>
</dbReference>
<feature type="compositionally biased region" description="Basic and acidic residues" evidence="1">
    <location>
        <begin position="90"/>
        <end position="103"/>
    </location>
</feature>
<dbReference type="SMART" id="SM01162">
    <property type="entry name" value="DUF1771"/>
    <property type="match status" value="1"/>
</dbReference>
<feature type="region of interest" description="Disordered" evidence="1">
    <location>
        <begin position="228"/>
        <end position="288"/>
    </location>
</feature>